<dbReference type="InterPro" id="IPR000352">
    <property type="entry name" value="Pep_chain_release_fac_I"/>
</dbReference>
<comment type="similarity">
    <text evidence="2">Belongs to the prokaryotic/mitochondrial release factor family.</text>
</comment>
<gene>
    <name evidence="7" type="ORF">A2997_02040</name>
</gene>
<dbReference type="InterPro" id="IPR005139">
    <property type="entry name" value="PCRF"/>
</dbReference>
<name>A0A1F6WP93_9BACT</name>
<feature type="region of interest" description="Disordered" evidence="5">
    <location>
        <begin position="249"/>
        <end position="273"/>
    </location>
</feature>
<organism evidence="7 8">
    <name type="scientific">Candidatus Nomurabacteria bacterium RIFCSPLOWO2_01_FULL_36_10b</name>
    <dbReference type="NCBI Taxonomy" id="1801766"/>
    <lineage>
        <taxon>Bacteria</taxon>
        <taxon>Candidatus Nomuraibacteriota</taxon>
    </lineage>
</organism>
<dbReference type="EMBL" id="MFUQ01000013">
    <property type="protein sequence ID" value="OGI83722.1"/>
    <property type="molecule type" value="Genomic_DNA"/>
</dbReference>
<dbReference type="Gene3D" id="3.30.160.20">
    <property type="match status" value="1"/>
</dbReference>
<evidence type="ECO:0000313" key="8">
    <source>
        <dbReference type="Proteomes" id="UP000179448"/>
    </source>
</evidence>
<dbReference type="PROSITE" id="PS00745">
    <property type="entry name" value="RF_PROK_I"/>
    <property type="match status" value="1"/>
</dbReference>
<evidence type="ECO:0000259" key="6">
    <source>
        <dbReference type="PROSITE" id="PS00745"/>
    </source>
</evidence>
<dbReference type="GO" id="GO:0003747">
    <property type="term" value="F:translation release factor activity"/>
    <property type="evidence" value="ECO:0007669"/>
    <property type="project" value="InterPro"/>
</dbReference>
<dbReference type="STRING" id="1801766.A2997_02040"/>
<protein>
    <submittedName>
        <fullName evidence="7">Peptide chain release factor 1</fullName>
    </submittedName>
</protein>
<evidence type="ECO:0000256" key="2">
    <source>
        <dbReference type="ARBA" id="ARBA00010835"/>
    </source>
</evidence>
<keyword evidence="3" id="KW-0488">Methylation</keyword>
<reference evidence="7 8" key="1">
    <citation type="journal article" date="2016" name="Nat. Commun.">
        <title>Thousands of microbial genomes shed light on interconnected biogeochemical processes in an aquifer system.</title>
        <authorList>
            <person name="Anantharaman K."/>
            <person name="Brown C.T."/>
            <person name="Hug L.A."/>
            <person name="Sharon I."/>
            <person name="Castelle C.J."/>
            <person name="Probst A.J."/>
            <person name="Thomas B.C."/>
            <person name="Singh A."/>
            <person name="Wilkins M.J."/>
            <person name="Karaoz U."/>
            <person name="Brodie E.L."/>
            <person name="Williams K.H."/>
            <person name="Hubbard S.S."/>
            <person name="Banfield J.F."/>
        </authorList>
    </citation>
    <scope>NUCLEOTIDE SEQUENCE [LARGE SCALE GENOMIC DNA]</scope>
</reference>
<evidence type="ECO:0000313" key="7">
    <source>
        <dbReference type="EMBL" id="OGI83722.1"/>
    </source>
</evidence>
<feature type="compositionally biased region" description="Basic and acidic residues" evidence="5">
    <location>
        <begin position="249"/>
        <end position="263"/>
    </location>
</feature>
<dbReference type="Pfam" id="PF03462">
    <property type="entry name" value="PCRF"/>
    <property type="match status" value="1"/>
</dbReference>
<dbReference type="AlphaFoldDB" id="A0A1F6WP93"/>
<dbReference type="Gene3D" id="3.30.70.1660">
    <property type="match status" value="2"/>
</dbReference>
<dbReference type="Proteomes" id="UP000179448">
    <property type="component" value="Unassembled WGS sequence"/>
</dbReference>
<sequence length="319" mass="36546">MSLPSLEQLKSNERTRYIALELERVLSKQKETQKMVSQKDMAELAHEELQDLAKQEAILYKQIESILKKEEEEEEFPNEIVLEVRAGAGGDEAGLFAHELAQSYLRYAEKERWKWNLIDESCNDMGGYKEASFEIHGKDVYKKLQYETGVHRVQRIPATEKQGRIHTSTASIAILPIRTKTTIELNPSDIEFETSRAGGAGGQNVNKVETAVRVIHKPTGLWVRSTQERSQNANKEKAMAILTSKLQQLHDEEESKKHTDERSAQIGTMDRSEKIRTYNFPQDRITDHRIKESWSNIAGIMAGDWDRIFLMMKSDKAPS</sequence>
<dbReference type="InterPro" id="IPR045853">
    <property type="entry name" value="Pep_chain_release_fac_I_sf"/>
</dbReference>
<dbReference type="Pfam" id="PF00472">
    <property type="entry name" value="RF-1"/>
    <property type="match status" value="1"/>
</dbReference>
<dbReference type="PANTHER" id="PTHR43804:SF8">
    <property type="entry name" value="PEPTIDE CHAIN RELEASE FACTOR APG3, CHLOROPLASTIC"/>
    <property type="match status" value="1"/>
</dbReference>
<dbReference type="FunFam" id="3.30.70.1660:FF:000002">
    <property type="entry name" value="Peptide chain release factor 1"/>
    <property type="match status" value="1"/>
</dbReference>
<dbReference type="SMART" id="SM00937">
    <property type="entry name" value="PCRF"/>
    <property type="match status" value="1"/>
</dbReference>
<dbReference type="SUPFAM" id="SSF75620">
    <property type="entry name" value="Release factor"/>
    <property type="match status" value="1"/>
</dbReference>
<dbReference type="InterPro" id="IPR050057">
    <property type="entry name" value="Prokaryotic/Mito_RF"/>
</dbReference>
<feature type="domain" description="Prokaryotic-type class I peptide chain release factors" evidence="6">
    <location>
        <begin position="196"/>
        <end position="212"/>
    </location>
</feature>
<comment type="caution">
    <text evidence="7">The sequence shown here is derived from an EMBL/GenBank/DDBJ whole genome shotgun (WGS) entry which is preliminary data.</text>
</comment>
<evidence type="ECO:0000256" key="4">
    <source>
        <dbReference type="ARBA" id="ARBA00022917"/>
    </source>
</evidence>
<evidence type="ECO:0000256" key="5">
    <source>
        <dbReference type="SAM" id="MobiDB-lite"/>
    </source>
</evidence>
<dbReference type="PANTHER" id="PTHR43804">
    <property type="entry name" value="LD18447P"/>
    <property type="match status" value="1"/>
</dbReference>
<evidence type="ECO:0000256" key="3">
    <source>
        <dbReference type="ARBA" id="ARBA00022481"/>
    </source>
</evidence>
<evidence type="ECO:0000256" key="1">
    <source>
        <dbReference type="ARBA" id="ARBA00002986"/>
    </source>
</evidence>
<accession>A0A1F6WP93</accession>
<proteinExistence type="inferred from homology"/>
<comment type="function">
    <text evidence="1">Peptide chain release factor 1 directs the termination of translation in response to the peptide chain termination codons UAG and UAA.</text>
</comment>
<dbReference type="GO" id="GO:0005737">
    <property type="term" value="C:cytoplasm"/>
    <property type="evidence" value="ECO:0007669"/>
    <property type="project" value="UniProtKB-ARBA"/>
</dbReference>
<keyword evidence="4" id="KW-0648">Protein biosynthesis</keyword>